<dbReference type="KEGG" id="ccos:Pan44_46900"/>
<dbReference type="Proteomes" id="UP000315700">
    <property type="component" value="Chromosome"/>
</dbReference>
<proteinExistence type="predicted"/>
<dbReference type="AlphaFoldDB" id="A0A517SKI5"/>
<dbReference type="PANTHER" id="PTHR22946">
    <property type="entry name" value="DIENELACTONE HYDROLASE DOMAIN-CONTAINING PROTEIN-RELATED"/>
    <property type="match status" value="1"/>
</dbReference>
<dbReference type="RefSeq" id="WP_145034082.1">
    <property type="nucleotide sequence ID" value="NZ_CP036271.1"/>
</dbReference>
<dbReference type="InterPro" id="IPR050261">
    <property type="entry name" value="FrsA_esterase"/>
</dbReference>
<evidence type="ECO:0000313" key="3">
    <source>
        <dbReference type="Proteomes" id="UP000315700"/>
    </source>
</evidence>
<dbReference type="Gene3D" id="3.40.50.1820">
    <property type="entry name" value="alpha/beta hydrolase"/>
    <property type="match status" value="2"/>
</dbReference>
<sequence length="703" mass="76302" precursor="true">MHCLAVGFCVAALSLLTASASFAADISRVLPPGEKPDDVRLKPLRTLNDKYHPWSPPESKEAWEKEAERIRRQILVSNGLWPLPEKTPLDAVIHGPVDRGDYTVEKVVFRSRPGVYVTGSLYRPKKTSTEKRPAVLCPHGHWLNGRFYDSPPKEAADLLKSGAESYLSGARCPLQAIEVQLARMGCVAFVFDTVGTADNLALPHREGFNDVQAELWLQNKMGLQTWNSIRALDFVESLPDVDPKRIGVTGASGGGTQTFILCAIDPRAAVAFPAVMVGTAMQGGCQCENASYMRQGINNVAIAALIAPRPLGMTGANDWTIDIETKGLPELKKIYALYGQEENVAAKCFPQFPHNYNEVSREVMFAWMAKHFGLGHVEVDQTDFWPLTREEMTVFDQTHPAPADWLDAERLRAEMAKESRELMASLEPKKEADVQRFLDVVGTAVDVMVGPRTEPAAIKVKAIGDTERGVQKLLISAGGRSVPAVVLEPTGTPKNETVLWIDGRGKSRLFDAGGKPISAVAKLLAGGYRVALVDVFLTGEFLAEGETAKYAVNANFPGYTYCYNAPLISQRARDIVLAHDALERFGTVGPVHLVGVEGAGPWTLLAQAQMRSPTSKTIVDLNRFRFQNITSADDPNVLPGALRYGDIQGLAALAAIGGKLTISGEGGGDWSVLLSASNSSKGSFELSNDVLRDETLLKALGIQ</sequence>
<organism evidence="2 3">
    <name type="scientific">Caulifigura coniformis</name>
    <dbReference type="NCBI Taxonomy" id="2527983"/>
    <lineage>
        <taxon>Bacteria</taxon>
        <taxon>Pseudomonadati</taxon>
        <taxon>Planctomycetota</taxon>
        <taxon>Planctomycetia</taxon>
        <taxon>Planctomycetales</taxon>
        <taxon>Planctomycetaceae</taxon>
        <taxon>Caulifigura</taxon>
    </lineage>
</organism>
<name>A0A517SKI5_9PLAN</name>
<dbReference type="SUPFAM" id="SSF53474">
    <property type="entry name" value="alpha/beta-Hydrolases"/>
    <property type="match status" value="2"/>
</dbReference>
<evidence type="ECO:0000256" key="1">
    <source>
        <dbReference type="SAM" id="SignalP"/>
    </source>
</evidence>
<accession>A0A517SKI5</accession>
<protein>
    <submittedName>
        <fullName evidence="2">Uncharacterized protein</fullName>
    </submittedName>
</protein>
<dbReference type="InterPro" id="IPR029058">
    <property type="entry name" value="AB_hydrolase_fold"/>
</dbReference>
<reference evidence="2 3" key="1">
    <citation type="submission" date="2019-02" db="EMBL/GenBank/DDBJ databases">
        <title>Deep-cultivation of Planctomycetes and their phenomic and genomic characterization uncovers novel biology.</title>
        <authorList>
            <person name="Wiegand S."/>
            <person name="Jogler M."/>
            <person name="Boedeker C."/>
            <person name="Pinto D."/>
            <person name="Vollmers J."/>
            <person name="Rivas-Marin E."/>
            <person name="Kohn T."/>
            <person name="Peeters S.H."/>
            <person name="Heuer A."/>
            <person name="Rast P."/>
            <person name="Oberbeckmann S."/>
            <person name="Bunk B."/>
            <person name="Jeske O."/>
            <person name="Meyerdierks A."/>
            <person name="Storesund J.E."/>
            <person name="Kallscheuer N."/>
            <person name="Luecker S."/>
            <person name="Lage O.M."/>
            <person name="Pohl T."/>
            <person name="Merkel B.J."/>
            <person name="Hornburger P."/>
            <person name="Mueller R.-W."/>
            <person name="Bruemmer F."/>
            <person name="Labrenz M."/>
            <person name="Spormann A.M."/>
            <person name="Op den Camp H."/>
            <person name="Overmann J."/>
            <person name="Amann R."/>
            <person name="Jetten M.S.M."/>
            <person name="Mascher T."/>
            <person name="Medema M.H."/>
            <person name="Devos D.P."/>
            <person name="Kaster A.-K."/>
            <person name="Ovreas L."/>
            <person name="Rohde M."/>
            <person name="Galperin M.Y."/>
            <person name="Jogler C."/>
        </authorList>
    </citation>
    <scope>NUCLEOTIDE SEQUENCE [LARGE SCALE GENOMIC DNA]</scope>
    <source>
        <strain evidence="2 3">Pan44</strain>
    </source>
</reference>
<feature type="chain" id="PRO_5021969041" evidence="1">
    <location>
        <begin position="24"/>
        <end position="703"/>
    </location>
</feature>
<dbReference type="PANTHER" id="PTHR22946:SF8">
    <property type="entry name" value="ACETYL XYLAN ESTERASE DOMAIN-CONTAINING PROTEIN"/>
    <property type="match status" value="1"/>
</dbReference>
<dbReference type="OrthoDB" id="244125at2"/>
<keyword evidence="3" id="KW-1185">Reference proteome</keyword>
<evidence type="ECO:0000313" key="2">
    <source>
        <dbReference type="EMBL" id="QDT56633.1"/>
    </source>
</evidence>
<feature type="signal peptide" evidence="1">
    <location>
        <begin position="1"/>
        <end position="23"/>
    </location>
</feature>
<dbReference type="EMBL" id="CP036271">
    <property type="protein sequence ID" value="QDT56633.1"/>
    <property type="molecule type" value="Genomic_DNA"/>
</dbReference>
<keyword evidence="1" id="KW-0732">Signal</keyword>
<gene>
    <name evidence="2" type="ORF">Pan44_46900</name>
</gene>
<dbReference type="InParanoid" id="A0A517SKI5"/>